<dbReference type="PANTHER" id="PTHR48090:SF7">
    <property type="entry name" value="RFBJ PROTEIN"/>
    <property type="match status" value="1"/>
</dbReference>
<comment type="caution">
    <text evidence="3">The sequence shown here is derived from an EMBL/GenBank/DDBJ whole genome shotgun (WGS) entry which is preliminary data.</text>
</comment>
<name>A0ABV1IF67_9ACTN</name>
<sequence>MKVLAIIPAYNEEGCIEATVDEFVRTCPGVDYLVVNDGSSDQTEAICKRRGFNYVSHPVNLGLTGGFQTGCRYAMENDYDAVIQFDADGQHMPEYVPVMAESMEADDADIVIGSRFVDEEKPVSARMIGSRFITGLIKLTCGQTVNDPTSGMRLFNRKMVSEFVRRFDFGPEPDSVAFLMRKGAKVSEVQVQMRERQAGESYLNAWKSISYMARTCMSILFVQWFR</sequence>
<comment type="similarity">
    <text evidence="1">Belongs to the glycosyltransferase 2 family.</text>
</comment>
<proteinExistence type="inferred from homology"/>
<dbReference type="RefSeq" id="WP_349182085.1">
    <property type="nucleotide sequence ID" value="NZ_JBBNGS010000006.1"/>
</dbReference>
<feature type="domain" description="Glycosyltransferase 2-like" evidence="2">
    <location>
        <begin position="6"/>
        <end position="162"/>
    </location>
</feature>
<dbReference type="Pfam" id="PF00535">
    <property type="entry name" value="Glycos_transf_2"/>
    <property type="match status" value="1"/>
</dbReference>
<dbReference type="Gene3D" id="3.90.550.10">
    <property type="entry name" value="Spore Coat Polysaccharide Biosynthesis Protein SpsA, Chain A"/>
    <property type="match status" value="1"/>
</dbReference>
<gene>
    <name evidence="3" type="ORF">AAAT05_04210</name>
</gene>
<dbReference type="PANTHER" id="PTHR48090">
    <property type="entry name" value="UNDECAPRENYL-PHOSPHATE 4-DEOXY-4-FORMAMIDO-L-ARABINOSE TRANSFERASE-RELATED"/>
    <property type="match status" value="1"/>
</dbReference>
<dbReference type="Proteomes" id="UP001478817">
    <property type="component" value="Unassembled WGS sequence"/>
</dbReference>
<keyword evidence="4" id="KW-1185">Reference proteome</keyword>
<evidence type="ECO:0000256" key="1">
    <source>
        <dbReference type="ARBA" id="ARBA00006739"/>
    </source>
</evidence>
<dbReference type="InterPro" id="IPR001173">
    <property type="entry name" value="Glyco_trans_2-like"/>
</dbReference>
<organism evidence="3 4">
    <name type="scientific">Paratractidigestivibacter faecalis</name>
    <dbReference type="NCBI Taxonomy" id="2292441"/>
    <lineage>
        <taxon>Bacteria</taxon>
        <taxon>Bacillati</taxon>
        <taxon>Actinomycetota</taxon>
        <taxon>Coriobacteriia</taxon>
        <taxon>Coriobacteriales</taxon>
        <taxon>Atopobiaceae</taxon>
        <taxon>Paratractidigestivibacter</taxon>
    </lineage>
</organism>
<dbReference type="SUPFAM" id="SSF53448">
    <property type="entry name" value="Nucleotide-diphospho-sugar transferases"/>
    <property type="match status" value="1"/>
</dbReference>
<accession>A0ABV1IF67</accession>
<dbReference type="InterPro" id="IPR029044">
    <property type="entry name" value="Nucleotide-diphossugar_trans"/>
</dbReference>
<dbReference type="InterPro" id="IPR050256">
    <property type="entry name" value="Glycosyltransferase_2"/>
</dbReference>
<protein>
    <submittedName>
        <fullName evidence="3">Glycosyltransferase family 2 protein</fullName>
    </submittedName>
</protein>
<dbReference type="CDD" id="cd04179">
    <property type="entry name" value="DPM_DPG-synthase_like"/>
    <property type="match status" value="1"/>
</dbReference>
<evidence type="ECO:0000259" key="2">
    <source>
        <dbReference type="Pfam" id="PF00535"/>
    </source>
</evidence>
<evidence type="ECO:0000313" key="4">
    <source>
        <dbReference type="Proteomes" id="UP001478817"/>
    </source>
</evidence>
<reference evidence="3 4" key="1">
    <citation type="submission" date="2024-04" db="EMBL/GenBank/DDBJ databases">
        <title>Human intestinal bacterial collection.</title>
        <authorList>
            <person name="Pauvert C."/>
            <person name="Hitch T.C.A."/>
            <person name="Clavel T."/>
        </authorList>
    </citation>
    <scope>NUCLEOTIDE SEQUENCE [LARGE SCALE GENOMIC DNA]</scope>
    <source>
        <strain evidence="3 4">CLA-AA-H197</strain>
    </source>
</reference>
<dbReference type="EMBL" id="JBBNGS010000006">
    <property type="protein sequence ID" value="MEQ2637543.1"/>
    <property type="molecule type" value="Genomic_DNA"/>
</dbReference>
<evidence type="ECO:0000313" key="3">
    <source>
        <dbReference type="EMBL" id="MEQ2637543.1"/>
    </source>
</evidence>